<evidence type="ECO:0000256" key="10">
    <source>
        <dbReference type="ARBA" id="ARBA00023125"/>
    </source>
</evidence>
<keyword evidence="8 12" id="KW-0862">Zinc</keyword>
<reference evidence="16" key="1">
    <citation type="submission" date="2023-07" db="EMBL/GenBank/DDBJ databases">
        <title>Sorghum-associated microbial communities from plants grown in Nebraska, USA.</title>
        <authorList>
            <person name="Schachtman D."/>
        </authorList>
    </citation>
    <scope>NUCLEOTIDE SEQUENCE</scope>
    <source>
        <strain evidence="16">BE330</strain>
    </source>
</reference>
<dbReference type="HAMAP" id="MF_00974">
    <property type="entry name" value="DNA_primase_DnaG"/>
    <property type="match status" value="1"/>
</dbReference>
<dbReference type="Gene3D" id="3.90.980.10">
    <property type="entry name" value="DNA primase, catalytic core, N-terminal domain"/>
    <property type="match status" value="1"/>
</dbReference>
<protein>
    <recommendedName>
        <fullName evidence="12 13">DNA primase</fullName>
        <ecNumber evidence="12">2.7.7.101</ecNumber>
    </recommendedName>
</protein>
<keyword evidence="1 12" id="KW-0240">DNA-directed RNA polymerase</keyword>
<evidence type="ECO:0000256" key="13">
    <source>
        <dbReference type="PIRNR" id="PIRNR002811"/>
    </source>
</evidence>
<dbReference type="EMBL" id="JAVDQK010000005">
    <property type="protein sequence ID" value="MDR6218978.1"/>
    <property type="molecule type" value="Genomic_DNA"/>
</dbReference>
<evidence type="ECO:0000256" key="3">
    <source>
        <dbReference type="ARBA" id="ARBA00022679"/>
    </source>
</evidence>
<dbReference type="FunFam" id="3.90.980.10:FF:000001">
    <property type="entry name" value="DNA primase"/>
    <property type="match status" value="1"/>
</dbReference>
<dbReference type="FunFam" id="3.90.580.10:FF:000001">
    <property type="entry name" value="DNA primase"/>
    <property type="match status" value="1"/>
</dbReference>
<dbReference type="PIRSF" id="PIRSF002811">
    <property type="entry name" value="DnaG"/>
    <property type="match status" value="1"/>
</dbReference>
<evidence type="ECO:0000313" key="17">
    <source>
        <dbReference type="Proteomes" id="UP001185331"/>
    </source>
</evidence>
<keyword evidence="11 12" id="KW-0804">Transcription</keyword>
<evidence type="ECO:0000256" key="1">
    <source>
        <dbReference type="ARBA" id="ARBA00022478"/>
    </source>
</evidence>
<proteinExistence type="inferred from homology"/>
<dbReference type="GO" id="GO:1990077">
    <property type="term" value="C:primosome complex"/>
    <property type="evidence" value="ECO:0007669"/>
    <property type="project" value="UniProtKB-KW"/>
</dbReference>
<comment type="subunit">
    <text evidence="12">Monomer. Interacts with DnaB.</text>
</comment>
<dbReference type="GO" id="GO:0000428">
    <property type="term" value="C:DNA-directed RNA polymerase complex"/>
    <property type="evidence" value="ECO:0007669"/>
    <property type="project" value="UniProtKB-KW"/>
</dbReference>
<dbReference type="InterPro" id="IPR002694">
    <property type="entry name" value="Znf_CHC2"/>
</dbReference>
<evidence type="ECO:0000256" key="7">
    <source>
        <dbReference type="ARBA" id="ARBA00022771"/>
    </source>
</evidence>
<evidence type="ECO:0000256" key="2">
    <source>
        <dbReference type="ARBA" id="ARBA00022515"/>
    </source>
</evidence>
<evidence type="ECO:0000259" key="15">
    <source>
        <dbReference type="PROSITE" id="PS50880"/>
    </source>
</evidence>
<comment type="caution">
    <text evidence="16">The sequence shown here is derived from an EMBL/GenBank/DDBJ whole genome shotgun (WGS) entry which is preliminary data.</text>
</comment>
<dbReference type="PANTHER" id="PTHR30313:SF2">
    <property type="entry name" value="DNA PRIMASE"/>
    <property type="match status" value="1"/>
</dbReference>
<gene>
    <name evidence="12" type="primary">dnaG</name>
    <name evidence="16" type="ORF">J2Y00_002575</name>
</gene>
<dbReference type="AlphaFoldDB" id="A0AAE3XDQ5"/>
<keyword evidence="9" id="KW-0460">Magnesium</keyword>
<feature type="zinc finger region" description="CHC2-type" evidence="12 14">
    <location>
        <begin position="35"/>
        <end position="59"/>
    </location>
</feature>
<evidence type="ECO:0000256" key="4">
    <source>
        <dbReference type="ARBA" id="ARBA00022695"/>
    </source>
</evidence>
<comment type="cofactor">
    <cofactor evidence="12 13 14">
        <name>Zn(2+)</name>
        <dbReference type="ChEBI" id="CHEBI:29105"/>
    </cofactor>
    <text evidence="12 13 14">Binds 1 zinc ion per monomer.</text>
</comment>
<evidence type="ECO:0000256" key="14">
    <source>
        <dbReference type="PIRSR" id="PIRSR002811-1"/>
    </source>
</evidence>
<dbReference type="InterPro" id="IPR037068">
    <property type="entry name" value="DNA_primase_core_N_sf"/>
</dbReference>
<dbReference type="Proteomes" id="UP001185331">
    <property type="component" value="Unassembled WGS sequence"/>
</dbReference>
<dbReference type="PANTHER" id="PTHR30313">
    <property type="entry name" value="DNA PRIMASE"/>
    <property type="match status" value="1"/>
</dbReference>
<dbReference type="GO" id="GO:0003899">
    <property type="term" value="F:DNA-directed RNA polymerase activity"/>
    <property type="evidence" value="ECO:0007669"/>
    <property type="project" value="UniProtKB-UniRule"/>
</dbReference>
<evidence type="ECO:0000256" key="11">
    <source>
        <dbReference type="ARBA" id="ARBA00023163"/>
    </source>
</evidence>
<evidence type="ECO:0000313" key="16">
    <source>
        <dbReference type="EMBL" id="MDR6218978.1"/>
    </source>
</evidence>
<dbReference type="EC" id="2.7.7.101" evidence="12"/>
<evidence type="ECO:0000256" key="6">
    <source>
        <dbReference type="ARBA" id="ARBA00022723"/>
    </source>
</evidence>
<dbReference type="SMART" id="SM00400">
    <property type="entry name" value="ZnF_CHCC"/>
    <property type="match status" value="1"/>
</dbReference>
<comment type="catalytic activity">
    <reaction evidence="12">
        <text>ssDNA + n NTP = ssDNA/pppN(pN)n-1 hybrid + (n-1) diphosphate.</text>
        <dbReference type="EC" id="2.7.7.101"/>
    </reaction>
</comment>
<dbReference type="InterPro" id="IPR013264">
    <property type="entry name" value="DNAG_N"/>
</dbReference>
<dbReference type="SUPFAM" id="SSF57783">
    <property type="entry name" value="Zinc beta-ribbon"/>
    <property type="match status" value="1"/>
</dbReference>
<dbReference type="Pfam" id="PF13155">
    <property type="entry name" value="Toprim_2"/>
    <property type="match status" value="1"/>
</dbReference>
<comment type="similarity">
    <text evidence="12 13">Belongs to the DnaG primase family.</text>
</comment>
<evidence type="ECO:0000256" key="9">
    <source>
        <dbReference type="ARBA" id="ARBA00022842"/>
    </source>
</evidence>
<dbReference type="GO" id="GO:0003677">
    <property type="term" value="F:DNA binding"/>
    <property type="evidence" value="ECO:0007669"/>
    <property type="project" value="UniProtKB-KW"/>
</dbReference>
<sequence>MGTKEDVRSRLDIVDVISAHVRLTPAGKGRLKGLCPFHREKSPSFQVDTEQGYYYCFGCKSGGDVFAFTMRAENLSFGDALRTLAERAGVPIEAKYGERSSRDLYDVNAFALAFYRQHLTGAPLAYLTARGVTPDTTDAFELGYAPGEWDALLKHARTRGISERQLLDAGLLSEHPSTGRVYDRFRGRLMFPIRDALGRLVGFGGRVLGDQKPKYLNTPETDIFKKGELLYGLHKARPAVQGSGELTIVEGYLDVLLMHQHGFTNTAATLGTALSDGHAALLARQGVRSLALLFDRDEAGQRATLAGLDQVIGARFAVRALSVSGAKDPADVLAAGGAATIHAALSGGQDEVSYRVGTVLAQHDAATTAGKRAILHALLPRMQSLDPLDDVAQRMRDLVCERLDIKREAMLEWITSTARRRVLTDTQLNGMRVTGRDEHHDELELLKAVLQYPKAARSLDLTRAWRLPLMVQVLRAAQTARSADDIIRTFDGHADQQTLIRLLFEARGAALDTEEARDVAAAAAERASHEIETKLSINDLRAEIARLSKQALELDGPERTELLSQIRDLSRAVEAEKRARLARR</sequence>
<keyword evidence="5 12" id="KW-0235">DNA replication</keyword>
<keyword evidence="7 12" id="KW-0863">Zinc-finger</keyword>
<dbReference type="RefSeq" id="WP_309853904.1">
    <property type="nucleotide sequence ID" value="NZ_JAVDQJ010000004.1"/>
</dbReference>
<dbReference type="NCBIfam" id="TIGR01391">
    <property type="entry name" value="dnaG"/>
    <property type="match status" value="1"/>
</dbReference>
<feature type="domain" description="Toprim" evidence="15">
    <location>
        <begin position="244"/>
        <end position="329"/>
    </location>
</feature>
<evidence type="ECO:0000256" key="12">
    <source>
        <dbReference type="HAMAP-Rule" id="MF_00974"/>
    </source>
</evidence>
<keyword evidence="2 12" id="KW-0639">Primosome</keyword>
<keyword evidence="4 12" id="KW-0548">Nucleotidyltransferase</keyword>
<dbReference type="GO" id="GO:0006269">
    <property type="term" value="P:DNA replication, synthesis of primer"/>
    <property type="evidence" value="ECO:0007669"/>
    <property type="project" value="UniProtKB-UniRule"/>
</dbReference>
<dbReference type="InterPro" id="IPR050219">
    <property type="entry name" value="DnaG_primase"/>
</dbReference>
<dbReference type="Gene3D" id="3.40.1360.10">
    <property type="match status" value="1"/>
</dbReference>
<dbReference type="SUPFAM" id="SSF56731">
    <property type="entry name" value="DNA primase core"/>
    <property type="match status" value="1"/>
</dbReference>
<dbReference type="SMART" id="SM00493">
    <property type="entry name" value="TOPRIM"/>
    <property type="match status" value="1"/>
</dbReference>
<dbReference type="InterPro" id="IPR006171">
    <property type="entry name" value="TOPRIM_dom"/>
</dbReference>
<keyword evidence="6 12" id="KW-0479">Metal-binding</keyword>
<dbReference type="Pfam" id="PF01807">
    <property type="entry name" value="Zn_ribbon_DnaG"/>
    <property type="match status" value="1"/>
</dbReference>
<dbReference type="GO" id="GO:0008270">
    <property type="term" value="F:zinc ion binding"/>
    <property type="evidence" value="ECO:0007669"/>
    <property type="project" value="UniProtKB-UniRule"/>
</dbReference>
<comment type="domain">
    <text evidence="12">Contains an N-terminal zinc-binding domain, a central core domain that contains the primase activity, and a C-terminal DnaB-binding domain.</text>
</comment>
<evidence type="ECO:0000256" key="5">
    <source>
        <dbReference type="ARBA" id="ARBA00022705"/>
    </source>
</evidence>
<comment type="function">
    <text evidence="12 13">RNA polymerase that catalyzes the synthesis of short RNA molecules used as primers for DNA polymerase during DNA replication.</text>
</comment>
<organism evidence="16 17">
    <name type="scientific">Deinococcus soli</name>
    <name type="common">ex Cha et al. 2016</name>
    <dbReference type="NCBI Taxonomy" id="1309411"/>
    <lineage>
        <taxon>Bacteria</taxon>
        <taxon>Thermotogati</taxon>
        <taxon>Deinococcota</taxon>
        <taxon>Deinococci</taxon>
        <taxon>Deinococcales</taxon>
        <taxon>Deinococcaceae</taxon>
        <taxon>Deinococcus</taxon>
    </lineage>
</organism>
<dbReference type="InterPro" id="IPR036977">
    <property type="entry name" value="DNA_primase_Znf_CHC2"/>
</dbReference>
<dbReference type="Pfam" id="PF08275">
    <property type="entry name" value="DNAG_N"/>
    <property type="match status" value="1"/>
</dbReference>
<keyword evidence="10 12" id="KW-0238">DNA-binding</keyword>
<dbReference type="PROSITE" id="PS50880">
    <property type="entry name" value="TOPRIM"/>
    <property type="match status" value="1"/>
</dbReference>
<dbReference type="GO" id="GO:0005737">
    <property type="term" value="C:cytoplasm"/>
    <property type="evidence" value="ECO:0007669"/>
    <property type="project" value="TreeGrafter"/>
</dbReference>
<name>A0AAE3XDQ5_9DEIO</name>
<keyword evidence="3 12" id="KW-0808">Transferase</keyword>
<dbReference type="InterPro" id="IPR034151">
    <property type="entry name" value="TOPRIM_DnaG_bac"/>
</dbReference>
<dbReference type="Gene3D" id="3.90.580.10">
    <property type="entry name" value="Zinc finger, CHC2-type domain"/>
    <property type="match status" value="1"/>
</dbReference>
<dbReference type="InterPro" id="IPR030846">
    <property type="entry name" value="DnaG_bac"/>
</dbReference>
<accession>A0AAE3XDQ5</accession>
<dbReference type="InterPro" id="IPR006295">
    <property type="entry name" value="DNA_primase_DnaG"/>
</dbReference>
<evidence type="ECO:0000256" key="8">
    <source>
        <dbReference type="ARBA" id="ARBA00022833"/>
    </source>
</evidence>
<dbReference type="CDD" id="cd03364">
    <property type="entry name" value="TOPRIM_DnaG_primases"/>
    <property type="match status" value="1"/>
</dbReference>